<gene>
    <name evidence="1" type="ORF">S06H3_64377</name>
</gene>
<comment type="caution">
    <text evidence="1">The sequence shown here is derived from an EMBL/GenBank/DDBJ whole genome shotgun (WGS) entry which is preliminary data.</text>
</comment>
<accession>X1PA43</accession>
<name>X1PA43_9ZZZZ</name>
<sequence>MKPQKKIKGSKKIEPLRTPEGKNFRKEASKLDNWQNHYRITEYLNGKKPKEK</sequence>
<reference evidence="1" key="1">
    <citation type="journal article" date="2014" name="Front. Microbiol.">
        <title>High frequency of phylogenetically diverse reductive dehalogenase-homologous genes in deep subseafloor sedimentary metagenomes.</title>
        <authorList>
            <person name="Kawai M."/>
            <person name="Futagami T."/>
            <person name="Toyoda A."/>
            <person name="Takaki Y."/>
            <person name="Nishi S."/>
            <person name="Hori S."/>
            <person name="Arai W."/>
            <person name="Tsubouchi T."/>
            <person name="Morono Y."/>
            <person name="Uchiyama I."/>
            <person name="Ito T."/>
            <person name="Fujiyama A."/>
            <person name="Inagaki F."/>
            <person name="Takami H."/>
        </authorList>
    </citation>
    <scope>NUCLEOTIDE SEQUENCE</scope>
    <source>
        <strain evidence="1">Expedition CK06-06</strain>
    </source>
</reference>
<dbReference type="AlphaFoldDB" id="X1PA43"/>
<protein>
    <submittedName>
        <fullName evidence="1">Uncharacterized protein</fullName>
    </submittedName>
</protein>
<proteinExistence type="predicted"/>
<dbReference type="EMBL" id="BARV01042981">
    <property type="protein sequence ID" value="GAI52713.1"/>
    <property type="molecule type" value="Genomic_DNA"/>
</dbReference>
<evidence type="ECO:0000313" key="1">
    <source>
        <dbReference type="EMBL" id="GAI52713.1"/>
    </source>
</evidence>
<organism evidence="1">
    <name type="scientific">marine sediment metagenome</name>
    <dbReference type="NCBI Taxonomy" id="412755"/>
    <lineage>
        <taxon>unclassified sequences</taxon>
        <taxon>metagenomes</taxon>
        <taxon>ecological metagenomes</taxon>
    </lineage>
</organism>